<name>A0A3G9JRH2_9FIRM</name>
<organism evidence="1 2">
    <name type="scientific">Intestinibaculum porci</name>
    <dbReference type="NCBI Taxonomy" id="2487118"/>
    <lineage>
        <taxon>Bacteria</taxon>
        <taxon>Bacillati</taxon>
        <taxon>Bacillota</taxon>
        <taxon>Erysipelotrichia</taxon>
        <taxon>Erysipelotrichales</taxon>
        <taxon>Erysipelotrichaceae</taxon>
        <taxon>Intestinibaculum</taxon>
    </lineage>
</organism>
<evidence type="ECO:0000313" key="1">
    <source>
        <dbReference type="EMBL" id="BBH26908.1"/>
    </source>
</evidence>
<keyword evidence="2" id="KW-1185">Reference proteome</keyword>
<proteinExistence type="predicted"/>
<reference evidence="1 2" key="1">
    <citation type="submission" date="2018-11" db="EMBL/GenBank/DDBJ databases">
        <title>Novel Erysipelotrichaceae bacterium isolated from small intestine of a swine.</title>
        <authorList>
            <person name="Kim J.S."/>
            <person name="Choe H."/>
            <person name="Lee Y.R."/>
            <person name="Kim K.M."/>
            <person name="Park D.S."/>
        </authorList>
    </citation>
    <scope>NUCLEOTIDE SEQUENCE [LARGE SCALE GENOMIC DNA]</scope>
    <source>
        <strain evidence="1 2">SG0102</strain>
    </source>
</reference>
<evidence type="ECO:0008006" key="3">
    <source>
        <dbReference type="Google" id="ProtNLM"/>
    </source>
</evidence>
<protein>
    <recommendedName>
        <fullName evidence="3">Flavodoxin domain-containing protein</fullName>
    </recommendedName>
</protein>
<dbReference type="KEGG" id="ebm:SG0102_18420"/>
<dbReference type="OrthoDB" id="1642009at2"/>
<evidence type="ECO:0000313" key="2">
    <source>
        <dbReference type="Proteomes" id="UP000268059"/>
    </source>
</evidence>
<dbReference type="RefSeq" id="WP_125119698.1">
    <property type="nucleotide sequence ID" value="NZ_AP019309.1"/>
</dbReference>
<dbReference type="AlphaFoldDB" id="A0A3G9JRH2"/>
<dbReference type="InParanoid" id="A0A3G9JRH2"/>
<accession>A0A3G9JRH2</accession>
<gene>
    <name evidence="1" type="ORF">SG0102_18420</name>
</gene>
<sequence>MNVAVVYFGKKCTADLADDIAREARTHAITPDEYDFDSQVDLLLIGFSCFANGHKQRKEIHDFISRLDRDHVKNVSLFSLFTFKNGLLDYTIKEIQKQDLPLLRDQYECKVPMKMAITDNILQGARVYVNDMITIVNNYY</sequence>
<dbReference type="EMBL" id="AP019309">
    <property type="protein sequence ID" value="BBH26908.1"/>
    <property type="molecule type" value="Genomic_DNA"/>
</dbReference>
<dbReference type="Proteomes" id="UP000268059">
    <property type="component" value="Chromosome"/>
</dbReference>